<evidence type="ECO:0000313" key="3">
    <source>
        <dbReference type="Proteomes" id="UP000270094"/>
    </source>
</evidence>
<keyword evidence="1" id="KW-0575">Peroxidase</keyword>
<dbReference type="OrthoDB" id="823504at2759"/>
<dbReference type="InterPro" id="IPR010255">
    <property type="entry name" value="Haem_peroxidase_sf"/>
</dbReference>
<dbReference type="PROSITE" id="PS50292">
    <property type="entry name" value="PEROXIDASE_3"/>
    <property type="match status" value="1"/>
</dbReference>
<keyword evidence="3" id="KW-1185">Reference proteome</keyword>
<evidence type="ECO:0000313" key="2">
    <source>
        <dbReference type="EMBL" id="VDM67362.1"/>
    </source>
</evidence>
<accession>A0A3P7KI70</accession>
<dbReference type="Pfam" id="PF03098">
    <property type="entry name" value="An_peroxidase"/>
    <property type="match status" value="1"/>
</dbReference>
<dbReference type="GO" id="GO:0006979">
    <property type="term" value="P:response to oxidative stress"/>
    <property type="evidence" value="ECO:0007669"/>
    <property type="project" value="InterPro"/>
</dbReference>
<name>A0A3P7KI70_STRVU</name>
<dbReference type="InterPro" id="IPR019791">
    <property type="entry name" value="Haem_peroxidase_animal"/>
</dbReference>
<evidence type="ECO:0000256" key="1">
    <source>
        <dbReference type="ARBA" id="ARBA00022559"/>
    </source>
</evidence>
<dbReference type="GO" id="GO:0020037">
    <property type="term" value="F:heme binding"/>
    <property type="evidence" value="ECO:0007669"/>
    <property type="project" value="InterPro"/>
</dbReference>
<keyword evidence="1" id="KW-0560">Oxidoreductase</keyword>
<dbReference type="Gene3D" id="1.10.640.10">
    <property type="entry name" value="Haem peroxidase domain superfamily, animal type"/>
    <property type="match status" value="1"/>
</dbReference>
<gene>
    <name evidence="2" type="ORF">SVUK_LOCUS2360</name>
</gene>
<dbReference type="AlphaFoldDB" id="A0A3P7KI70"/>
<proteinExistence type="predicted"/>
<dbReference type="PANTHER" id="PTHR11475">
    <property type="entry name" value="OXIDASE/PEROXIDASE"/>
    <property type="match status" value="1"/>
</dbReference>
<dbReference type="Proteomes" id="UP000270094">
    <property type="component" value="Unassembled WGS sequence"/>
</dbReference>
<evidence type="ECO:0008006" key="4">
    <source>
        <dbReference type="Google" id="ProtNLM"/>
    </source>
</evidence>
<dbReference type="PANTHER" id="PTHR11475:SF22">
    <property type="entry name" value="PEROXIDASE SKPO-1"/>
    <property type="match status" value="1"/>
</dbReference>
<sequence>MGHAVQTYIFSRRGACVPFTRSVHVCGTGVGNRPREQYNENTAFIDGSSVYSSESVTLRTLRTGPFLKTHIVNGRMFPPNNGRDSMTAGDDRATLFVGLAAMHTTFLRLHNG</sequence>
<organism evidence="2 3">
    <name type="scientific">Strongylus vulgaris</name>
    <name type="common">Blood worm</name>
    <dbReference type="NCBI Taxonomy" id="40348"/>
    <lineage>
        <taxon>Eukaryota</taxon>
        <taxon>Metazoa</taxon>
        <taxon>Ecdysozoa</taxon>
        <taxon>Nematoda</taxon>
        <taxon>Chromadorea</taxon>
        <taxon>Rhabditida</taxon>
        <taxon>Rhabditina</taxon>
        <taxon>Rhabditomorpha</taxon>
        <taxon>Strongyloidea</taxon>
        <taxon>Strongylidae</taxon>
        <taxon>Strongylus</taxon>
    </lineage>
</organism>
<reference evidence="2 3" key="1">
    <citation type="submission" date="2018-11" db="EMBL/GenBank/DDBJ databases">
        <authorList>
            <consortium name="Pathogen Informatics"/>
        </authorList>
    </citation>
    <scope>NUCLEOTIDE SEQUENCE [LARGE SCALE GENOMIC DNA]</scope>
</reference>
<dbReference type="EMBL" id="UYYB01005300">
    <property type="protein sequence ID" value="VDM67362.1"/>
    <property type="molecule type" value="Genomic_DNA"/>
</dbReference>
<dbReference type="InterPro" id="IPR037120">
    <property type="entry name" value="Haem_peroxidase_sf_animal"/>
</dbReference>
<dbReference type="GO" id="GO:0004601">
    <property type="term" value="F:peroxidase activity"/>
    <property type="evidence" value="ECO:0007669"/>
    <property type="project" value="UniProtKB-KW"/>
</dbReference>
<dbReference type="SUPFAM" id="SSF48113">
    <property type="entry name" value="Heme-dependent peroxidases"/>
    <property type="match status" value="1"/>
</dbReference>
<protein>
    <recommendedName>
        <fullName evidence="4">Heme peroxidase</fullName>
    </recommendedName>
</protein>
<dbReference type="GO" id="GO:0005615">
    <property type="term" value="C:extracellular space"/>
    <property type="evidence" value="ECO:0007669"/>
    <property type="project" value="TreeGrafter"/>
</dbReference>